<dbReference type="OrthoDB" id="3269685at2759"/>
<dbReference type="GO" id="GO:0005524">
    <property type="term" value="F:ATP binding"/>
    <property type="evidence" value="ECO:0007669"/>
    <property type="project" value="InterPro"/>
</dbReference>
<dbReference type="GO" id="GO:0005634">
    <property type="term" value="C:nucleus"/>
    <property type="evidence" value="ECO:0007669"/>
    <property type="project" value="TreeGrafter"/>
</dbReference>
<comment type="similarity">
    <text evidence="1">Belongs to the helicase family. RecQ subfamily.</text>
</comment>
<feature type="domain" description="Helicase ATP-binding" evidence="2">
    <location>
        <begin position="13"/>
        <end position="183"/>
    </location>
</feature>
<dbReference type="PANTHER" id="PTHR13710:SF149">
    <property type="entry name" value="ATP-DEPENDENT DNA HELICASE TLH2"/>
    <property type="match status" value="1"/>
</dbReference>
<name>A0A165FWQ0_EXIGL</name>
<dbReference type="InParanoid" id="A0A165FWQ0"/>
<sequence>MPFDPHQFLLLWTAYVLEGAHLFGVTATGDGKSCMFYFALIVMMYFGKHGPSPCGRSWPKNPVAIIVLPLNAIEDELGPKLIALGLRIVIINKETLARGARAVWTAAGDPATQLLLLSPEILLSKSFEQLLNTIFALRVVLLIVDEVHLLLTWGAAFRKVFRQIGLLRSRFPGKVQIIALSATVMPGAEVNDICASLGLRAADLRFDRRCNLRGNLVLERQTMTSSLDGPDFPDLRWMVAHNLKAVVFCRTIARAWRMCSYLW</sequence>
<reference evidence="3 4" key="1">
    <citation type="journal article" date="2016" name="Mol. Biol. Evol.">
        <title>Comparative Genomics of Early-Diverging Mushroom-Forming Fungi Provides Insights into the Origins of Lignocellulose Decay Capabilities.</title>
        <authorList>
            <person name="Nagy L.G."/>
            <person name="Riley R."/>
            <person name="Tritt A."/>
            <person name="Adam C."/>
            <person name="Daum C."/>
            <person name="Floudas D."/>
            <person name="Sun H."/>
            <person name="Yadav J.S."/>
            <person name="Pangilinan J."/>
            <person name="Larsson K.H."/>
            <person name="Matsuura K."/>
            <person name="Barry K."/>
            <person name="Labutti K."/>
            <person name="Kuo R."/>
            <person name="Ohm R.A."/>
            <person name="Bhattacharya S.S."/>
            <person name="Shirouzu T."/>
            <person name="Yoshinaga Y."/>
            <person name="Martin F.M."/>
            <person name="Grigoriev I.V."/>
            <person name="Hibbett D.S."/>
        </authorList>
    </citation>
    <scope>NUCLEOTIDE SEQUENCE [LARGE SCALE GENOMIC DNA]</scope>
    <source>
        <strain evidence="3 4">HHB12029</strain>
    </source>
</reference>
<evidence type="ECO:0000259" key="2">
    <source>
        <dbReference type="PROSITE" id="PS51192"/>
    </source>
</evidence>
<keyword evidence="4" id="KW-1185">Reference proteome</keyword>
<dbReference type="Gene3D" id="3.40.50.300">
    <property type="entry name" value="P-loop containing nucleotide triphosphate hydrolases"/>
    <property type="match status" value="1"/>
</dbReference>
<dbReference type="SUPFAM" id="SSF52540">
    <property type="entry name" value="P-loop containing nucleoside triphosphate hydrolases"/>
    <property type="match status" value="1"/>
</dbReference>
<gene>
    <name evidence="3" type="ORF">EXIGLDRAFT_650013</name>
</gene>
<proteinExistence type="inferred from homology"/>
<dbReference type="GO" id="GO:0043138">
    <property type="term" value="F:3'-5' DNA helicase activity"/>
    <property type="evidence" value="ECO:0007669"/>
    <property type="project" value="TreeGrafter"/>
</dbReference>
<dbReference type="AlphaFoldDB" id="A0A165FWQ0"/>
<dbReference type="EMBL" id="KV426067">
    <property type="protein sequence ID" value="KZV89645.1"/>
    <property type="molecule type" value="Genomic_DNA"/>
</dbReference>
<dbReference type="GO" id="GO:0000724">
    <property type="term" value="P:double-strand break repair via homologous recombination"/>
    <property type="evidence" value="ECO:0007669"/>
    <property type="project" value="TreeGrafter"/>
</dbReference>
<evidence type="ECO:0000313" key="3">
    <source>
        <dbReference type="EMBL" id="KZV89645.1"/>
    </source>
</evidence>
<dbReference type="PROSITE" id="PS51192">
    <property type="entry name" value="HELICASE_ATP_BIND_1"/>
    <property type="match status" value="1"/>
</dbReference>
<dbReference type="SMART" id="SM00487">
    <property type="entry name" value="DEXDc"/>
    <property type="match status" value="1"/>
</dbReference>
<evidence type="ECO:0000313" key="4">
    <source>
        <dbReference type="Proteomes" id="UP000077266"/>
    </source>
</evidence>
<accession>A0A165FWQ0</accession>
<dbReference type="GO" id="GO:0005737">
    <property type="term" value="C:cytoplasm"/>
    <property type="evidence" value="ECO:0007669"/>
    <property type="project" value="TreeGrafter"/>
</dbReference>
<dbReference type="InterPro" id="IPR014001">
    <property type="entry name" value="Helicase_ATP-bd"/>
</dbReference>
<dbReference type="Proteomes" id="UP000077266">
    <property type="component" value="Unassembled WGS sequence"/>
</dbReference>
<dbReference type="InterPro" id="IPR027417">
    <property type="entry name" value="P-loop_NTPase"/>
</dbReference>
<organism evidence="3 4">
    <name type="scientific">Exidia glandulosa HHB12029</name>
    <dbReference type="NCBI Taxonomy" id="1314781"/>
    <lineage>
        <taxon>Eukaryota</taxon>
        <taxon>Fungi</taxon>
        <taxon>Dikarya</taxon>
        <taxon>Basidiomycota</taxon>
        <taxon>Agaricomycotina</taxon>
        <taxon>Agaricomycetes</taxon>
        <taxon>Auriculariales</taxon>
        <taxon>Exidiaceae</taxon>
        <taxon>Exidia</taxon>
    </lineage>
</organism>
<dbReference type="Pfam" id="PF00270">
    <property type="entry name" value="DEAD"/>
    <property type="match status" value="1"/>
</dbReference>
<dbReference type="GO" id="GO:0009378">
    <property type="term" value="F:four-way junction helicase activity"/>
    <property type="evidence" value="ECO:0007669"/>
    <property type="project" value="TreeGrafter"/>
</dbReference>
<feature type="non-terminal residue" evidence="3">
    <location>
        <position position="263"/>
    </location>
</feature>
<dbReference type="GO" id="GO:0003676">
    <property type="term" value="F:nucleic acid binding"/>
    <property type="evidence" value="ECO:0007669"/>
    <property type="project" value="InterPro"/>
</dbReference>
<dbReference type="STRING" id="1314781.A0A165FWQ0"/>
<dbReference type="GO" id="GO:0005694">
    <property type="term" value="C:chromosome"/>
    <property type="evidence" value="ECO:0007669"/>
    <property type="project" value="TreeGrafter"/>
</dbReference>
<evidence type="ECO:0000256" key="1">
    <source>
        <dbReference type="ARBA" id="ARBA00005446"/>
    </source>
</evidence>
<dbReference type="PANTHER" id="PTHR13710">
    <property type="entry name" value="DNA HELICASE RECQ FAMILY MEMBER"/>
    <property type="match status" value="1"/>
</dbReference>
<protein>
    <recommendedName>
        <fullName evidence="2">Helicase ATP-binding domain-containing protein</fullName>
    </recommendedName>
</protein>
<dbReference type="InterPro" id="IPR011545">
    <property type="entry name" value="DEAD/DEAH_box_helicase_dom"/>
</dbReference>